<gene>
    <name evidence="2" type="ORF">L249_4155</name>
</gene>
<keyword evidence="3" id="KW-1185">Reference proteome</keyword>
<comment type="caution">
    <text evidence="2">The sequence shown here is derived from an EMBL/GenBank/DDBJ whole genome shotgun (WGS) entry which is preliminary data.</text>
</comment>
<reference evidence="2 3" key="1">
    <citation type="journal article" date="2015" name="BMC Genomics">
        <title>Insights from the genome of Ophiocordyceps polyrhachis-furcata to pathogenicity and host specificity in insect fungi.</title>
        <authorList>
            <person name="Wichadakul D."/>
            <person name="Kobmoo N."/>
            <person name="Ingsriswang S."/>
            <person name="Tangphatsornruang S."/>
            <person name="Chantasingh D."/>
            <person name="Luangsa-ard J.J."/>
            <person name="Eurwilaichitr L."/>
        </authorList>
    </citation>
    <scope>NUCLEOTIDE SEQUENCE [LARGE SCALE GENOMIC DNA]</scope>
    <source>
        <strain evidence="2 3">BCC 54312</strain>
    </source>
</reference>
<proteinExistence type="predicted"/>
<feature type="region of interest" description="Disordered" evidence="1">
    <location>
        <begin position="74"/>
        <end position="114"/>
    </location>
</feature>
<evidence type="ECO:0000313" key="3">
    <source>
        <dbReference type="Proteomes" id="UP000253664"/>
    </source>
</evidence>
<organism evidence="2 3">
    <name type="scientific">Ophiocordyceps polyrhachis-furcata BCC 54312</name>
    <dbReference type="NCBI Taxonomy" id="1330021"/>
    <lineage>
        <taxon>Eukaryota</taxon>
        <taxon>Fungi</taxon>
        <taxon>Dikarya</taxon>
        <taxon>Ascomycota</taxon>
        <taxon>Pezizomycotina</taxon>
        <taxon>Sordariomycetes</taxon>
        <taxon>Hypocreomycetidae</taxon>
        <taxon>Hypocreales</taxon>
        <taxon>Ophiocordycipitaceae</taxon>
        <taxon>Ophiocordyceps</taxon>
    </lineage>
</organism>
<accession>A0A367L6D2</accession>
<sequence length="236" mass="25568">MHGNSYLGGFLELGVLTSIDGLGWDGRRRPMEEGDDKGEEENRLDSRFEAGPLALSLRLSPPGCDSAVVASERCTPGSTPYGDSSWASLLSQEGQNQDQESKPGVGMRPCSSHSRTHRRYVAPLGTSIVALEEMTSIVLQVSARQSCSDGPAFCWMRLMSSVGRETSLEADCGCCGAIMSCIDELEEIQGELGVIAYRLWRLEDGPSAIGLIYRALDILGILDIFDMLRPGMKDEG</sequence>
<dbReference type="Proteomes" id="UP000253664">
    <property type="component" value="Unassembled WGS sequence"/>
</dbReference>
<dbReference type="AlphaFoldDB" id="A0A367L6D2"/>
<evidence type="ECO:0000313" key="2">
    <source>
        <dbReference type="EMBL" id="RCI09782.1"/>
    </source>
</evidence>
<protein>
    <submittedName>
        <fullName evidence="2">Uncharacterized protein</fullName>
    </submittedName>
</protein>
<feature type="compositionally biased region" description="Polar residues" evidence="1">
    <location>
        <begin position="76"/>
        <end position="98"/>
    </location>
</feature>
<feature type="region of interest" description="Disordered" evidence="1">
    <location>
        <begin position="22"/>
        <end position="45"/>
    </location>
</feature>
<name>A0A367L6D2_9HYPO</name>
<evidence type="ECO:0000256" key="1">
    <source>
        <dbReference type="SAM" id="MobiDB-lite"/>
    </source>
</evidence>
<dbReference type="EMBL" id="LKCN02000014">
    <property type="protein sequence ID" value="RCI09782.1"/>
    <property type="molecule type" value="Genomic_DNA"/>
</dbReference>